<evidence type="ECO:0000256" key="5">
    <source>
        <dbReference type="ARBA" id="ARBA00008372"/>
    </source>
</evidence>
<name>A0A438F362_VITVI</name>
<gene>
    <name evidence="18" type="primary">CAF1-11_3</name>
    <name evidence="18" type="ORF">CK203_068351</name>
</gene>
<dbReference type="SUPFAM" id="SSF53098">
    <property type="entry name" value="Ribonuclease H-like"/>
    <property type="match status" value="1"/>
</dbReference>
<comment type="cofactor">
    <cofactor evidence="2">
        <name>a divalent metal cation</name>
        <dbReference type="ChEBI" id="CHEBI:60240"/>
    </cofactor>
</comment>
<keyword evidence="9" id="KW-0540">Nuclease</keyword>
<comment type="function">
    <text evidence="17">Ubiquitous transcription factor required for a diverse set of processes. It is a component of the CCR4 complex involved in the control of gene expression.</text>
</comment>
<comment type="subunit">
    <text evidence="6">Component of the CCR4-NOT complex, at least composed of CRR4 and CAF1 proteins.</text>
</comment>
<evidence type="ECO:0000256" key="4">
    <source>
        <dbReference type="ARBA" id="ARBA00004496"/>
    </source>
</evidence>
<keyword evidence="10" id="KW-0479">Metal-binding</keyword>
<dbReference type="Proteomes" id="UP000288805">
    <property type="component" value="Unassembled WGS sequence"/>
</dbReference>
<sequence>MISPSFIPLSQRIEDILWQFCNYVYEEKEVVIRQVWADNLQAEFDLIRQIIPHYPFAAMDTEFPGVIFHPNVDKRLYPRLHPVHNYQLMKVNVEALNIIQLGLVLSDADGNLPDFGSDVCYIWEFNFRDFDVDRDRCNMDSIELLKNQGIDFQKNKEKGIHSCQFAILFLNSGLVCNYSHVTWITFHGAYDFGFLMRILIGRELPSDIGTFMRMVRFYFGWRVYDVKYMARFCDGLYGGLEKVANTLKVERVAGKSHQAGSDSLLTLQTFIKMTNIFFTGKIKQLNMYKGFLHGLEVMY</sequence>
<evidence type="ECO:0000256" key="3">
    <source>
        <dbReference type="ARBA" id="ARBA00004123"/>
    </source>
</evidence>
<proteinExistence type="inferred from homology"/>
<dbReference type="GO" id="GO:0046872">
    <property type="term" value="F:metal ion binding"/>
    <property type="evidence" value="ECO:0007669"/>
    <property type="project" value="UniProtKB-KW"/>
</dbReference>
<reference evidence="18 19" key="1">
    <citation type="journal article" date="2018" name="PLoS Genet.">
        <title>Population sequencing reveals clonal diversity and ancestral inbreeding in the grapevine cultivar Chardonnay.</title>
        <authorList>
            <person name="Roach M.J."/>
            <person name="Johnson D.L."/>
            <person name="Bohlmann J."/>
            <person name="van Vuuren H.J."/>
            <person name="Jones S.J."/>
            <person name="Pretorius I.S."/>
            <person name="Schmidt S.A."/>
            <person name="Borneman A.R."/>
        </authorList>
    </citation>
    <scope>NUCLEOTIDE SEQUENCE [LARGE SCALE GENOMIC DNA]</scope>
    <source>
        <strain evidence="19">cv. Chardonnay</strain>
        <tissue evidence="18">Leaf</tissue>
    </source>
</reference>
<evidence type="ECO:0000256" key="2">
    <source>
        <dbReference type="ARBA" id="ARBA00001968"/>
    </source>
</evidence>
<dbReference type="InterPro" id="IPR006941">
    <property type="entry name" value="RNase_CAF1"/>
</dbReference>
<evidence type="ECO:0000256" key="13">
    <source>
        <dbReference type="ARBA" id="ARBA00022884"/>
    </source>
</evidence>
<comment type="caution">
    <text evidence="18">The sequence shown here is derived from an EMBL/GenBank/DDBJ whole genome shotgun (WGS) entry which is preliminary data.</text>
</comment>
<evidence type="ECO:0000256" key="12">
    <source>
        <dbReference type="ARBA" id="ARBA00022839"/>
    </source>
</evidence>
<comment type="subcellular location">
    <subcellularLocation>
        <location evidence="4">Cytoplasm</location>
    </subcellularLocation>
    <subcellularLocation>
        <location evidence="3">Nucleus</location>
    </subcellularLocation>
</comment>
<evidence type="ECO:0000256" key="15">
    <source>
        <dbReference type="ARBA" id="ARBA00023163"/>
    </source>
</evidence>
<keyword evidence="15" id="KW-0804">Transcription</keyword>
<comment type="similarity">
    <text evidence="5">Belongs to the CAF1 family.</text>
</comment>
<comment type="catalytic activity">
    <reaction evidence="1">
        <text>Exonucleolytic cleavage of poly(A) to 5'-AMP.</text>
        <dbReference type="EC" id="3.1.13.4"/>
    </reaction>
</comment>
<dbReference type="InterPro" id="IPR012337">
    <property type="entry name" value="RNaseH-like_sf"/>
</dbReference>
<keyword evidence="12" id="KW-0269">Exonuclease</keyword>
<evidence type="ECO:0000256" key="7">
    <source>
        <dbReference type="ARBA" id="ARBA00012161"/>
    </source>
</evidence>
<dbReference type="GO" id="GO:0005634">
    <property type="term" value="C:nucleus"/>
    <property type="evidence" value="ECO:0007669"/>
    <property type="project" value="UniProtKB-SubCell"/>
</dbReference>
<keyword evidence="14" id="KW-0805">Transcription regulation</keyword>
<dbReference type="GO" id="GO:0004535">
    <property type="term" value="F:poly(A)-specific ribonuclease activity"/>
    <property type="evidence" value="ECO:0007669"/>
    <property type="project" value="UniProtKB-EC"/>
</dbReference>
<evidence type="ECO:0000256" key="14">
    <source>
        <dbReference type="ARBA" id="ARBA00023015"/>
    </source>
</evidence>
<dbReference type="EMBL" id="QGNW01001128">
    <property type="protein sequence ID" value="RVW54438.1"/>
    <property type="molecule type" value="Genomic_DNA"/>
</dbReference>
<evidence type="ECO:0000256" key="8">
    <source>
        <dbReference type="ARBA" id="ARBA00022490"/>
    </source>
</evidence>
<dbReference type="Gene3D" id="3.30.420.10">
    <property type="entry name" value="Ribonuclease H-like superfamily/Ribonuclease H"/>
    <property type="match status" value="1"/>
</dbReference>
<organism evidence="18 19">
    <name type="scientific">Vitis vinifera</name>
    <name type="common">Grape</name>
    <dbReference type="NCBI Taxonomy" id="29760"/>
    <lineage>
        <taxon>Eukaryota</taxon>
        <taxon>Viridiplantae</taxon>
        <taxon>Streptophyta</taxon>
        <taxon>Embryophyta</taxon>
        <taxon>Tracheophyta</taxon>
        <taxon>Spermatophyta</taxon>
        <taxon>Magnoliopsida</taxon>
        <taxon>eudicotyledons</taxon>
        <taxon>Gunneridae</taxon>
        <taxon>Pentapetalae</taxon>
        <taxon>rosids</taxon>
        <taxon>Vitales</taxon>
        <taxon>Vitaceae</taxon>
        <taxon>Viteae</taxon>
        <taxon>Vitis</taxon>
    </lineage>
</organism>
<evidence type="ECO:0000313" key="19">
    <source>
        <dbReference type="Proteomes" id="UP000288805"/>
    </source>
</evidence>
<dbReference type="InterPro" id="IPR039637">
    <property type="entry name" value="CNOT7/CNOT8/Pop2"/>
</dbReference>
<keyword evidence="16" id="KW-0539">Nucleus</keyword>
<dbReference type="GO" id="GO:0003723">
    <property type="term" value="F:RNA binding"/>
    <property type="evidence" value="ECO:0007669"/>
    <property type="project" value="UniProtKB-KW"/>
</dbReference>
<evidence type="ECO:0000256" key="6">
    <source>
        <dbReference type="ARBA" id="ARBA00011757"/>
    </source>
</evidence>
<dbReference type="PANTHER" id="PTHR10797">
    <property type="entry name" value="CCR4-NOT TRANSCRIPTION COMPLEX SUBUNIT"/>
    <property type="match status" value="1"/>
</dbReference>
<keyword evidence="8" id="KW-0963">Cytoplasm</keyword>
<evidence type="ECO:0000256" key="10">
    <source>
        <dbReference type="ARBA" id="ARBA00022723"/>
    </source>
</evidence>
<accession>A0A438F362</accession>
<keyword evidence="13" id="KW-0694">RNA-binding</keyword>
<protein>
    <recommendedName>
        <fullName evidence="7">poly(A)-specific ribonuclease</fullName>
        <ecNumber evidence="7">3.1.13.4</ecNumber>
    </recommendedName>
</protein>
<dbReference type="GO" id="GO:0030014">
    <property type="term" value="C:CCR4-NOT complex"/>
    <property type="evidence" value="ECO:0007669"/>
    <property type="project" value="InterPro"/>
</dbReference>
<dbReference type="AlphaFoldDB" id="A0A438F362"/>
<evidence type="ECO:0000256" key="17">
    <source>
        <dbReference type="ARBA" id="ARBA00025148"/>
    </source>
</evidence>
<evidence type="ECO:0000256" key="9">
    <source>
        <dbReference type="ARBA" id="ARBA00022722"/>
    </source>
</evidence>
<keyword evidence="11" id="KW-0378">Hydrolase</keyword>
<dbReference type="Pfam" id="PF04857">
    <property type="entry name" value="CAF1"/>
    <property type="match status" value="1"/>
</dbReference>
<evidence type="ECO:0000256" key="16">
    <source>
        <dbReference type="ARBA" id="ARBA00023242"/>
    </source>
</evidence>
<evidence type="ECO:0000256" key="1">
    <source>
        <dbReference type="ARBA" id="ARBA00001663"/>
    </source>
</evidence>
<evidence type="ECO:0000256" key="11">
    <source>
        <dbReference type="ARBA" id="ARBA00022801"/>
    </source>
</evidence>
<dbReference type="InterPro" id="IPR036397">
    <property type="entry name" value="RNaseH_sf"/>
</dbReference>
<dbReference type="EC" id="3.1.13.4" evidence="7"/>
<evidence type="ECO:0000313" key="18">
    <source>
        <dbReference type="EMBL" id="RVW54438.1"/>
    </source>
</evidence>
<dbReference type="GO" id="GO:0005737">
    <property type="term" value="C:cytoplasm"/>
    <property type="evidence" value="ECO:0007669"/>
    <property type="project" value="UniProtKB-SubCell"/>
</dbReference>